<protein>
    <recommendedName>
        <fullName evidence="2">HTH cro/C1-type domain-containing protein</fullName>
    </recommendedName>
</protein>
<keyword evidence="1" id="KW-0238">DNA-binding</keyword>
<dbReference type="InterPro" id="IPR010982">
    <property type="entry name" value="Lambda_DNA-bd_dom_sf"/>
</dbReference>
<name>A0ABP8N5S7_9BACT</name>
<evidence type="ECO:0000259" key="2">
    <source>
        <dbReference type="PROSITE" id="PS50943"/>
    </source>
</evidence>
<evidence type="ECO:0000313" key="3">
    <source>
        <dbReference type="EMBL" id="GAA4461823.1"/>
    </source>
</evidence>
<dbReference type="Pfam" id="PF01381">
    <property type="entry name" value="HTH_3"/>
    <property type="match status" value="1"/>
</dbReference>
<dbReference type="PANTHER" id="PTHR46558">
    <property type="entry name" value="TRACRIPTIONAL REGULATORY PROTEIN-RELATED-RELATED"/>
    <property type="match status" value="1"/>
</dbReference>
<keyword evidence="4" id="KW-1185">Reference proteome</keyword>
<accession>A0ABP8N5S7</accession>
<dbReference type="PROSITE" id="PS50943">
    <property type="entry name" value="HTH_CROC1"/>
    <property type="match status" value="1"/>
</dbReference>
<dbReference type="EMBL" id="BAABFA010000005">
    <property type="protein sequence ID" value="GAA4461823.1"/>
    <property type="molecule type" value="Genomic_DNA"/>
</dbReference>
<proteinExistence type="predicted"/>
<dbReference type="RefSeq" id="WP_345078678.1">
    <property type="nucleotide sequence ID" value="NZ_BAABFA010000005.1"/>
</dbReference>
<feature type="domain" description="HTH cro/C1-type" evidence="2">
    <location>
        <begin position="8"/>
        <end position="63"/>
    </location>
</feature>
<dbReference type="Gene3D" id="1.10.260.40">
    <property type="entry name" value="lambda repressor-like DNA-binding domains"/>
    <property type="match status" value="1"/>
</dbReference>
<dbReference type="InterPro" id="IPR001387">
    <property type="entry name" value="Cro/C1-type_HTH"/>
</dbReference>
<dbReference type="CDD" id="cd00093">
    <property type="entry name" value="HTH_XRE"/>
    <property type="match status" value="1"/>
</dbReference>
<reference evidence="4" key="1">
    <citation type="journal article" date="2019" name="Int. J. Syst. Evol. Microbiol.">
        <title>The Global Catalogue of Microorganisms (GCM) 10K type strain sequencing project: providing services to taxonomists for standard genome sequencing and annotation.</title>
        <authorList>
            <consortium name="The Broad Institute Genomics Platform"/>
            <consortium name="The Broad Institute Genome Sequencing Center for Infectious Disease"/>
            <person name="Wu L."/>
            <person name="Ma J."/>
        </authorList>
    </citation>
    <scope>NUCLEOTIDE SEQUENCE [LARGE SCALE GENOMIC DNA]</scope>
    <source>
        <strain evidence="4">JCM 32105</strain>
    </source>
</reference>
<dbReference type="PANTHER" id="PTHR46558:SF4">
    <property type="entry name" value="DNA-BIDING PHAGE PROTEIN"/>
    <property type="match status" value="1"/>
</dbReference>
<dbReference type="SMART" id="SM00530">
    <property type="entry name" value="HTH_XRE"/>
    <property type="match status" value="1"/>
</dbReference>
<evidence type="ECO:0000313" key="4">
    <source>
        <dbReference type="Proteomes" id="UP001500067"/>
    </source>
</evidence>
<sequence length="73" mass="8312">MKTIPNKLRDCRKKKYLAQIDVAAHLGFRSSDRISRWEAGKTYPSLPNALRLAKLLGTPVEDLYPDIPEEEAD</sequence>
<comment type="caution">
    <text evidence="3">The sequence shown here is derived from an EMBL/GenBank/DDBJ whole genome shotgun (WGS) entry which is preliminary data.</text>
</comment>
<organism evidence="3 4">
    <name type="scientific">Nemorincola caseinilytica</name>
    <dbReference type="NCBI Taxonomy" id="2054315"/>
    <lineage>
        <taxon>Bacteria</taxon>
        <taxon>Pseudomonadati</taxon>
        <taxon>Bacteroidota</taxon>
        <taxon>Chitinophagia</taxon>
        <taxon>Chitinophagales</taxon>
        <taxon>Chitinophagaceae</taxon>
        <taxon>Nemorincola</taxon>
    </lineage>
</organism>
<dbReference type="SUPFAM" id="SSF47413">
    <property type="entry name" value="lambda repressor-like DNA-binding domains"/>
    <property type="match status" value="1"/>
</dbReference>
<evidence type="ECO:0000256" key="1">
    <source>
        <dbReference type="ARBA" id="ARBA00023125"/>
    </source>
</evidence>
<gene>
    <name evidence="3" type="ORF">GCM10023093_07260</name>
</gene>
<dbReference type="Proteomes" id="UP001500067">
    <property type="component" value="Unassembled WGS sequence"/>
</dbReference>